<dbReference type="PANTHER" id="PTHR11730">
    <property type="entry name" value="AMMONIUM TRANSPORTER"/>
    <property type="match status" value="1"/>
</dbReference>
<feature type="transmembrane region" description="Helical" evidence="8">
    <location>
        <begin position="133"/>
        <end position="155"/>
    </location>
</feature>
<sequence>MRKKIVLAVIAVVAACTVAPAFGADEAVKVTLKGNAAAIAVVQTNLNYVWTLVAAALVFFMQAGFAMVESGFTRAKSAVNIMMKNLMDFAVGSLAFWAIGFGIMFGTTHTGWFGTSGFFLSDWAGPKGDQWVLAFWMFQVVFAATAATIVSGAVAERIKFTGYLVYSFMVCAVIYPVFGSWAWGGLFHGGGWLEAKGFIDFAGSTVVHSIGGWCALAGAIVLGPRKGKYGPNGEIRAIPGHNIPMATIGVFILWLGWFGFNPGSTTVGDPSIAMIFVNTNLAAAAGTIGALVISWIIFKVPDVGMTLNGSLAGLVAITAGCANVSPTSAVFIGLIAGVIVVLSVLGIDRLHIDDPVGAVSVHGVCGAWGTLAAALFNIGGVTFALVTTQLLGIAAAFVWAFGFAFILFKTISLTVGLRISEEEEMIGVDISEHAAHAYNDFQLIEH</sequence>
<keyword evidence="4 8" id="KW-0812">Transmembrane</keyword>
<evidence type="ECO:0000256" key="6">
    <source>
        <dbReference type="ARBA" id="ARBA00023136"/>
    </source>
</evidence>
<evidence type="ECO:0000256" key="2">
    <source>
        <dbReference type="ARBA" id="ARBA00005887"/>
    </source>
</evidence>
<dbReference type="Pfam" id="PF00909">
    <property type="entry name" value="Ammonium_transp"/>
    <property type="match status" value="1"/>
</dbReference>
<protein>
    <submittedName>
        <fullName evidence="10">Ammonium transporter</fullName>
    </submittedName>
</protein>
<proteinExistence type="inferred from homology"/>
<dbReference type="InterPro" id="IPR018047">
    <property type="entry name" value="Ammonium_transpt_CS"/>
</dbReference>
<dbReference type="AlphaFoldDB" id="A0A3B0VUS2"/>
<feature type="transmembrane region" description="Helical" evidence="8">
    <location>
        <begin position="272"/>
        <end position="298"/>
    </location>
</feature>
<feature type="transmembrane region" description="Helical" evidence="8">
    <location>
        <begin position="89"/>
        <end position="113"/>
    </location>
</feature>
<evidence type="ECO:0000313" key="10">
    <source>
        <dbReference type="EMBL" id="VAW40599.1"/>
    </source>
</evidence>
<feature type="transmembrane region" description="Helical" evidence="8">
    <location>
        <begin position="328"/>
        <end position="347"/>
    </location>
</feature>
<gene>
    <name evidence="10" type="ORF">MNBD_DELTA04-1351</name>
</gene>
<feature type="transmembrane region" description="Helical" evidence="8">
    <location>
        <begin position="47"/>
        <end position="68"/>
    </location>
</feature>
<organism evidence="10">
    <name type="scientific">hydrothermal vent metagenome</name>
    <dbReference type="NCBI Taxonomy" id="652676"/>
    <lineage>
        <taxon>unclassified sequences</taxon>
        <taxon>metagenomes</taxon>
        <taxon>ecological metagenomes</taxon>
    </lineage>
</organism>
<evidence type="ECO:0000256" key="4">
    <source>
        <dbReference type="ARBA" id="ARBA00022692"/>
    </source>
</evidence>
<keyword evidence="5 8" id="KW-1133">Transmembrane helix</keyword>
<dbReference type="InterPro" id="IPR029020">
    <property type="entry name" value="Ammonium/urea_transptr"/>
</dbReference>
<evidence type="ECO:0000256" key="5">
    <source>
        <dbReference type="ARBA" id="ARBA00022989"/>
    </source>
</evidence>
<dbReference type="PANTHER" id="PTHR11730:SF6">
    <property type="entry name" value="AMMONIUM TRANSPORTER"/>
    <property type="match status" value="1"/>
</dbReference>
<evidence type="ECO:0000256" key="3">
    <source>
        <dbReference type="ARBA" id="ARBA00022448"/>
    </source>
</evidence>
<evidence type="ECO:0000256" key="7">
    <source>
        <dbReference type="ARBA" id="ARBA00023177"/>
    </source>
</evidence>
<dbReference type="InterPro" id="IPR001905">
    <property type="entry name" value="Ammonium_transpt"/>
</dbReference>
<keyword evidence="7" id="KW-0924">Ammonia transport</keyword>
<feature type="transmembrane region" description="Helical" evidence="8">
    <location>
        <begin position="201"/>
        <end position="222"/>
    </location>
</feature>
<feature type="transmembrane region" description="Helical" evidence="8">
    <location>
        <begin position="359"/>
        <end position="384"/>
    </location>
</feature>
<dbReference type="NCBIfam" id="TIGR00836">
    <property type="entry name" value="amt"/>
    <property type="match status" value="1"/>
</dbReference>
<dbReference type="InterPro" id="IPR024041">
    <property type="entry name" value="NH4_transpt_AmtB-like_dom"/>
</dbReference>
<evidence type="ECO:0000259" key="9">
    <source>
        <dbReference type="Pfam" id="PF00909"/>
    </source>
</evidence>
<feature type="domain" description="Ammonium transporter AmtB-like" evidence="9">
    <location>
        <begin position="49"/>
        <end position="438"/>
    </location>
</feature>
<accession>A0A3B0VUS2</accession>
<feature type="transmembrane region" description="Helical" evidence="8">
    <location>
        <begin position="243"/>
        <end position="260"/>
    </location>
</feature>
<dbReference type="EMBL" id="UOEY01000105">
    <property type="protein sequence ID" value="VAW40599.1"/>
    <property type="molecule type" value="Genomic_DNA"/>
</dbReference>
<dbReference type="PROSITE" id="PS51257">
    <property type="entry name" value="PROKAR_LIPOPROTEIN"/>
    <property type="match status" value="1"/>
</dbReference>
<dbReference type="GO" id="GO:0008519">
    <property type="term" value="F:ammonium channel activity"/>
    <property type="evidence" value="ECO:0007669"/>
    <property type="project" value="InterPro"/>
</dbReference>
<name>A0A3B0VUS2_9ZZZZ</name>
<comment type="subcellular location">
    <subcellularLocation>
        <location evidence="1">Membrane</location>
        <topology evidence="1">Multi-pass membrane protein</topology>
    </subcellularLocation>
</comment>
<evidence type="ECO:0000256" key="8">
    <source>
        <dbReference type="SAM" id="Phobius"/>
    </source>
</evidence>
<evidence type="ECO:0000256" key="1">
    <source>
        <dbReference type="ARBA" id="ARBA00004141"/>
    </source>
</evidence>
<dbReference type="Gene3D" id="1.10.3430.10">
    <property type="entry name" value="Ammonium transporter AmtB like domains"/>
    <property type="match status" value="1"/>
</dbReference>
<keyword evidence="6 8" id="KW-0472">Membrane</keyword>
<dbReference type="SUPFAM" id="SSF111352">
    <property type="entry name" value="Ammonium transporter"/>
    <property type="match status" value="1"/>
</dbReference>
<dbReference type="PROSITE" id="PS01219">
    <property type="entry name" value="AMMONIUM_TRANSP"/>
    <property type="match status" value="1"/>
</dbReference>
<feature type="transmembrane region" description="Helical" evidence="8">
    <location>
        <begin position="390"/>
        <end position="408"/>
    </location>
</feature>
<comment type="similarity">
    <text evidence="2">Belongs to the ammonia transporter channel (TC 1.A.11.2) family.</text>
</comment>
<feature type="transmembrane region" description="Helical" evidence="8">
    <location>
        <begin position="162"/>
        <end position="181"/>
    </location>
</feature>
<feature type="transmembrane region" description="Helical" evidence="8">
    <location>
        <begin position="305"/>
        <end position="322"/>
    </location>
</feature>
<reference evidence="10" key="1">
    <citation type="submission" date="2018-06" db="EMBL/GenBank/DDBJ databases">
        <authorList>
            <person name="Zhirakovskaya E."/>
        </authorList>
    </citation>
    <scope>NUCLEOTIDE SEQUENCE</scope>
</reference>
<dbReference type="GO" id="GO:0016020">
    <property type="term" value="C:membrane"/>
    <property type="evidence" value="ECO:0007669"/>
    <property type="project" value="UniProtKB-SubCell"/>
</dbReference>
<keyword evidence="3" id="KW-0813">Transport</keyword>
<dbReference type="GO" id="GO:0097272">
    <property type="term" value="P:ammonium homeostasis"/>
    <property type="evidence" value="ECO:0007669"/>
    <property type="project" value="TreeGrafter"/>
</dbReference>